<dbReference type="AlphaFoldDB" id="A0AAV2EC39"/>
<keyword evidence="2" id="KW-1185">Reference proteome</keyword>
<proteinExistence type="predicted"/>
<dbReference type="EMBL" id="OZ034817">
    <property type="protein sequence ID" value="CAL1383282.1"/>
    <property type="molecule type" value="Genomic_DNA"/>
</dbReference>
<dbReference type="SUPFAM" id="SSF56672">
    <property type="entry name" value="DNA/RNA polymerases"/>
    <property type="match status" value="1"/>
</dbReference>
<evidence type="ECO:0000313" key="1">
    <source>
        <dbReference type="EMBL" id="CAL1383282.1"/>
    </source>
</evidence>
<gene>
    <name evidence="1" type="ORF">LTRI10_LOCUS24566</name>
</gene>
<sequence>MVTKEQKPLVEPLSKSSRITTSTEESLPIHLEYAFVRERSKILIIISSSLTPKKKARLVELLKKLDKALVWNITEIWGISMSLCSSKIQIKDNIRKPVQPQRRLNHHMKEALKATVNKLLDARVIYPFFNSE</sequence>
<accession>A0AAV2EC39</accession>
<evidence type="ECO:0008006" key="3">
    <source>
        <dbReference type="Google" id="ProtNLM"/>
    </source>
</evidence>
<reference evidence="1 2" key="1">
    <citation type="submission" date="2024-04" db="EMBL/GenBank/DDBJ databases">
        <authorList>
            <person name="Fracassetti M."/>
        </authorList>
    </citation>
    <scope>NUCLEOTIDE SEQUENCE [LARGE SCALE GENOMIC DNA]</scope>
</reference>
<evidence type="ECO:0000313" key="2">
    <source>
        <dbReference type="Proteomes" id="UP001497516"/>
    </source>
</evidence>
<name>A0AAV2EC39_9ROSI</name>
<dbReference type="Proteomes" id="UP001497516">
    <property type="component" value="Chromosome 4"/>
</dbReference>
<protein>
    <recommendedName>
        <fullName evidence="3">Reverse transcriptase domain-containing protein</fullName>
    </recommendedName>
</protein>
<organism evidence="1 2">
    <name type="scientific">Linum trigynum</name>
    <dbReference type="NCBI Taxonomy" id="586398"/>
    <lineage>
        <taxon>Eukaryota</taxon>
        <taxon>Viridiplantae</taxon>
        <taxon>Streptophyta</taxon>
        <taxon>Embryophyta</taxon>
        <taxon>Tracheophyta</taxon>
        <taxon>Spermatophyta</taxon>
        <taxon>Magnoliopsida</taxon>
        <taxon>eudicotyledons</taxon>
        <taxon>Gunneridae</taxon>
        <taxon>Pentapetalae</taxon>
        <taxon>rosids</taxon>
        <taxon>fabids</taxon>
        <taxon>Malpighiales</taxon>
        <taxon>Linaceae</taxon>
        <taxon>Linum</taxon>
    </lineage>
</organism>
<dbReference type="InterPro" id="IPR043502">
    <property type="entry name" value="DNA/RNA_pol_sf"/>
</dbReference>
<dbReference type="Gene3D" id="3.10.10.10">
    <property type="entry name" value="HIV Type 1 Reverse Transcriptase, subunit A, domain 1"/>
    <property type="match status" value="1"/>
</dbReference>